<name>A0A7W6H6W5_9HYPH</name>
<evidence type="ECO:0000313" key="2">
    <source>
        <dbReference type="Proteomes" id="UP000542776"/>
    </source>
</evidence>
<accession>A0A7W6H6W5</accession>
<comment type="caution">
    <text evidence="1">The sequence shown here is derived from an EMBL/GenBank/DDBJ whole genome shotgun (WGS) entry which is preliminary data.</text>
</comment>
<dbReference type="AlphaFoldDB" id="A0A7W6H6W5"/>
<organism evidence="1 2">
    <name type="scientific">Aureimonas pseudogalii</name>
    <dbReference type="NCBI Taxonomy" id="1744844"/>
    <lineage>
        <taxon>Bacteria</taxon>
        <taxon>Pseudomonadati</taxon>
        <taxon>Pseudomonadota</taxon>
        <taxon>Alphaproteobacteria</taxon>
        <taxon>Hyphomicrobiales</taxon>
        <taxon>Aurantimonadaceae</taxon>
        <taxon>Aureimonas</taxon>
    </lineage>
</organism>
<dbReference type="EMBL" id="JACIEK010000011">
    <property type="protein sequence ID" value="MBB3999710.1"/>
    <property type="molecule type" value="Genomic_DNA"/>
</dbReference>
<evidence type="ECO:0000313" key="1">
    <source>
        <dbReference type="EMBL" id="MBB3999710.1"/>
    </source>
</evidence>
<reference evidence="1 2" key="1">
    <citation type="submission" date="2020-08" db="EMBL/GenBank/DDBJ databases">
        <title>Genomic Encyclopedia of Type Strains, Phase IV (KMG-IV): sequencing the most valuable type-strain genomes for metagenomic binning, comparative biology and taxonomic classification.</title>
        <authorList>
            <person name="Goeker M."/>
        </authorList>
    </citation>
    <scope>NUCLEOTIDE SEQUENCE [LARGE SCALE GENOMIC DNA]</scope>
    <source>
        <strain evidence="1 2">DSM 102238</strain>
    </source>
</reference>
<sequence length="163" mass="18428">MDIDEMTTRPRDDEGVPGDALDLATVGQKSGTAAAPMRPAMPPFDHSRYEIREATLGGMTIQVYQRPARFDGRLQWWSEVYWRGHRLWIDIDGPEMTREAVETAARERADSLREVVYAVSEVVTKEVFSAYLAAKTSLEIARFDRNADPTWTALPDEIAEPRA</sequence>
<protein>
    <submittedName>
        <fullName evidence="1">Uncharacterized protein</fullName>
    </submittedName>
</protein>
<keyword evidence="2" id="KW-1185">Reference proteome</keyword>
<dbReference type="Proteomes" id="UP000542776">
    <property type="component" value="Unassembled WGS sequence"/>
</dbReference>
<proteinExistence type="predicted"/>
<gene>
    <name evidence="1" type="ORF">GGR04_003580</name>
</gene>
<dbReference type="RefSeq" id="WP_183201236.1">
    <property type="nucleotide sequence ID" value="NZ_JACIEK010000011.1"/>
</dbReference>